<protein>
    <submittedName>
        <fullName evidence="3">Alpha/beta hydrolase</fullName>
    </submittedName>
</protein>
<dbReference type="InterPro" id="IPR029058">
    <property type="entry name" value="AB_hydrolase_fold"/>
</dbReference>
<gene>
    <name evidence="3" type="ORF">OE647_16525</name>
</gene>
<organism evidence="3 4">
    <name type="scientific">Albidovulum sediminicola</name>
    <dbReference type="NCBI Taxonomy" id="2984331"/>
    <lineage>
        <taxon>Bacteria</taxon>
        <taxon>Pseudomonadati</taxon>
        <taxon>Pseudomonadota</taxon>
        <taxon>Alphaproteobacteria</taxon>
        <taxon>Rhodobacterales</taxon>
        <taxon>Paracoccaceae</taxon>
        <taxon>Albidovulum</taxon>
    </lineage>
</organism>
<evidence type="ECO:0000256" key="1">
    <source>
        <dbReference type="ARBA" id="ARBA00022801"/>
    </source>
</evidence>
<dbReference type="GO" id="GO:0016787">
    <property type="term" value="F:hydrolase activity"/>
    <property type="evidence" value="ECO:0007669"/>
    <property type="project" value="UniProtKB-KW"/>
</dbReference>
<proteinExistence type="predicted"/>
<comment type="caution">
    <text evidence="3">The sequence shown here is derived from an EMBL/GenBank/DDBJ whole genome shotgun (WGS) entry which is preliminary data.</text>
</comment>
<dbReference type="PANTHER" id="PTHR48081">
    <property type="entry name" value="AB HYDROLASE SUPERFAMILY PROTEIN C4A8.06C"/>
    <property type="match status" value="1"/>
</dbReference>
<dbReference type="Pfam" id="PF07859">
    <property type="entry name" value="Abhydrolase_3"/>
    <property type="match status" value="1"/>
</dbReference>
<evidence type="ECO:0000259" key="2">
    <source>
        <dbReference type="Pfam" id="PF07859"/>
    </source>
</evidence>
<evidence type="ECO:0000313" key="4">
    <source>
        <dbReference type="Proteomes" id="UP001652503"/>
    </source>
</evidence>
<dbReference type="InterPro" id="IPR013094">
    <property type="entry name" value="AB_hydrolase_3"/>
</dbReference>
<dbReference type="RefSeq" id="WP_263722856.1">
    <property type="nucleotide sequence ID" value="NZ_JAOWLA010000018.1"/>
</dbReference>
<keyword evidence="4" id="KW-1185">Reference proteome</keyword>
<dbReference type="SUPFAM" id="SSF53474">
    <property type="entry name" value="alpha/beta-Hydrolases"/>
    <property type="match status" value="1"/>
</dbReference>
<feature type="domain" description="Alpha/beta hydrolase fold-3" evidence="2">
    <location>
        <begin position="76"/>
        <end position="215"/>
    </location>
</feature>
<evidence type="ECO:0000313" key="3">
    <source>
        <dbReference type="EMBL" id="MCV2866326.1"/>
    </source>
</evidence>
<dbReference type="Gene3D" id="3.40.50.1820">
    <property type="entry name" value="alpha/beta hydrolase"/>
    <property type="match status" value="1"/>
</dbReference>
<dbReference type="EMBL" id="JAOWLA010000018">
    <property type="protein sequence ID" value="MCV2866326.1"/>
    <property type="molecule type" value="Genomic_DNA"/>
</dbReference>
<dbReference type="Proteomes" id="UP001652503">
    <property type="component" value="Unassembled WGS sequence"/>
</dbReference>
<name>A0ABT2Z6D6_9RHOB</name>
<dbReference type="InterPro" id="IPR050300">
    <property type="entry name" value="GDXG_lipolytic_enzyme"/>
</dbReference>
<reference evidence="3 4" key="1">
    <citation type="submission" date="2022-10" db="EMBL/GenBank/DDBJ databases">
        <title>Defluviimonas sp. nov., isolated from ocean surface water.</title>
        <authorList>
            <person name="He W."/>
            <person name="Wang L."/>
            <person name="Zhang D.-F."/>
        </authorList>
    </citation>
    <scope>NUCLEOTIDE SEQUENCE [LARGE SCALE GENOMIC DNA]</scope>
    <source>
        <strain evidence="3 4">WL0075</strain>
    </source>
</reference>
<keyword evidence="1 3" id="KW-0378">Hydrolase</keyword>
<accession>A0ABT2Z6D6</accession>
<sequence>MLEGENLLPLAQLDADYTARATVSPDRFAAIMGLYQSLSDQALELPHGRTGIEFCRQTGLKLDLFGTVPGQARPLVLFLHGGYWRALSREQSRFAAPMLAACGVACAVPDYRLAPGVSITEIIDDCRRALGWLWHNAEALGIDRDRILVTGSSAGGHLAAAVAQPGWQAGAGLPDQPLCACLPVSGLFELSPLAACHVQEWMRFTPAELSQSPLLHPPQGLRGALALAAGKGEAAGFHRQTAAFSAATGWPVREVDGRNHFDVILDLTDRDSALSHLLLGLL</sequence>
<dbReference type="PANTHER" id="PTHR48081:SF33">
    <property type="entry name" value="KYNURENINE FORMAMIDASE"/>
    <property type="match status" value="1"/>
</dbReference>